<evidence type="ECO:0000313" key="11">
    <source>
        <dbReference type="Proteomes" id="UP000887577"/>
    </source>
</evidence>
<comment type="similarity">
    <text evidence="2 10">Belongs to the glycosyltransferase 31 family.</text>
</comment>
<dbReference type="EC" id="2.4.1.-" evidence="10"/>
<keyword evidence="3 10" id="KW-0328">Glycosyltransferase</keyword>
<keyword evidence="7" id="KW-1133">Transmembrane helix</keyword>
<name>A0A914ZHP1_9BILA</name>
<keyword evidence="11" id="KW-1185">Reference proteome</keyword>
<evidence type="ECO:0000313" key="12">
    <source>
        <dbReference type="WBParaSite" id="PSU_v2.g9821.t1"/>
    </source>
</evidence>
<dbReference type="GO" id="GO:0006493">
    <property type="term" value="P:protein O-linked glycosylation"/>
    <property type="evidence" value="ECO:0007669"/>
    <property type="project" value="TreeGrafter"/>
</dbReference>
<organism evidence="11 12">
    <name type="scientific">Panagrolaimus superbus</name>
    <dbReference type="NCBI Taxonomy" id="310955"/>
    <lineage>
        <taxon>Eukaryota</taxon>
        <taxon>Metazoa</taxon>
        <taxon>Ecdysozoa</taxon>
        <taxon>Nematoda</taxon>
        <taxon>Chromadorea</taxon>
        <taxon>Rhabditida</taxon>
        <taxon>Tylenchina</taxon>
        <taxon>Panagrolaimomorpha</taxon>
        <taxon>Panagrolaimoidea</taxon>
        <taxon>Panagrolaimidae</taxon>
        <taxon>Panagrolaimus</taxon>
    </lineage>
</organism>
<evidence type="ECO:0000256" key="2">
    <source>
        <dbReference type="ARBA" id="ARBA00008661"/>
    </source>
</evidence>
<evidence type="ECO:0000256" key="10">
    <source>
        <dbReference type="RuleBase" id="RU363063"/>
    </source>
</evidence>
<evidence type="ECO:0000256" key="5">
    <source>
        <dbReference type="ARBA" id="ARBA00022692"/>
    </source>
</evidence>
<dbReference type="InterPro" id="IPR002659">
    <property type="entry name" value="Glyco_trans_31"/>
</dbReference>
<dbReference type="AlphaFoldDB" id="A0A914ZHP1"/>
<evidence type="ECO:0000256" key="3">
    <source>
        <dbReference type="ARBA" id="ARBA00022676"/>
    </source>
</evidence>
<evidence type="ECO:0000256" key="7">
    <source>
        <dbReference type="ARBA" id="ARBA00022989"/>
    </source>
</evidence>
<keyword evidence="9" id="KW-0472">Membrane</keyword>
<sequence length="86" mass="10235">MIVTNLRDTYLNGTLKAYALLQWQQHFCPKIKYLLKADDDVVADIPRLQYWIKKDFYGISKKHNFNTIFCKVIKNGTPLRNSNKKW</sequence>
<dbReference type="Gene3D" id="3.90.550.50">
    <property type="match status" value="1"/>
</dbReference>
<evidence type="ECO:0000256" key="1">
    <source>
        <dbReference type="ARBA" id="ARBA00004323"/>
    </source>
</evidence>
<dbReference type="PANTHER" id="PTHR11214:SF314">
    <property type="entry name" value="HEXOSYLTRANSFERASE"/>
    <property type="match status" value="1"/>
</dbReference>
<proteinExistence type="inferred from homology"/>
<dbReference type="Pfam" id="PF01762">
    <property type="entry name" value="Galactosyl_T"/>
    <property type="match status" value="1"/>
</dbReference>
<dbReference type="GO" id="GO:0000139">
    <property type="term" value="C:Golgi membrane"/>
    <property type="evidence" value="ECO:0007669"/>
    <property type="project" value="UniProtKB-SubCell"/>
</dbReference>
<comment type="subcellular location">
    <subcellularLocation>
        <location evidence="1 10">Golgi apparatus membrane</location>
        <topology evidence="1 10">Single-pass type II membrane protein</topology>
    </subcellularLocation>
</comment>
<accession>A0A914ZHP1</accession>
<keyword evidence="8 10" id="KW-0333">Golgi apparatus</keyword>
<dbReference type="WBParaSite" id="PSU_v2.g9821.t1">
    <property type="protein sequence ID" value="PSU_v2.g9821.t1"/>
    <property type="gene ID" value="PSU_v2.g9821"/>
</dbReference>
<evidence type="ECO:0000256" key="9">
    <source>
        <dbReference type="ARBA" id="ARBA00023136"/>
    </source>
</evidence>
<evidence type="ECO:0000256" key="8">
    <source>
        <dbReference type="ARBA" id="ARBA00023034"/>
    </source>
</evidence>
<keyword evidence="5" id="KW-0812">Transmembrane</keyword>
<protein>
    <recommendedName>
        <fullName evidence="10">Hexosyltransferase</fullName>
        <ecNumber evidence="10">2.4.1.-</ecNumber>
    </recommendedName>
</protein>
<evidence type="ECO:0000256" key="4">
    <source>
        <dbReference type="ARBA" id="ARBA00022679"/>
    </source>
</evidence>
<dbReference type="GO" id="GO:0016758">
    <property type="term" value="F:hexosyltransferase activity"/>
    <property type="evidence" value="ECO:0007669"/>
    <property type="project" value="InterPro"/>
</dbReference>
<reference evidence="12" key="1">
    <citation type="submission" date="2022-11" db="UniProtKB">
        <authorList>
            <consortium name="WormBaseParasite"/>
        </authorList>
    </citation>
    <scope>IDENTIFICATION</scope>
</reference>
<dbReference type="PANTHER" id="PTHR11214">
    <property type="entry name" value="BETA-1,3-N-ACETYLGLUCOSAMINYLTRANSFERASE"/>
    <property type="match status" value="1"/>
</dbReference>
<keyword evidence="6" id="KW-0735">Signal-anchor</keyword>
<evidence type="ECO:0000256" key="6">
    <source>
        <dbReference type="ARBA" id="ARBA00022968"/>
    </source>
</evidence>
<dbReference type="Proteomes" id="UP000887577">
    <property type="component" value="Unplaced"/>
</dbReference>
<keyword evidence="4" id="KW-0808">Transferase</keyword>